<dbReference type="InterPro" id="IPR023365">
    <property type="entry name" value="Sortase_dom-sf"/>
</dbReference>
<dbReference type="EMBL" id="SHKL01000001">
    <property type="protein sequence ID" value="RZT85852.1"/>
    <property type="molecule type" value="Genomic_DNA"/>
</dbReference>
<gene>
    <name evidence="4" type="ORF">EV383_2739</name>
</gene>
<feature type="compositionally biased region" description="Basic and acidic residues" evidence="2">
    <location>
        <begin position="355"/>
        <end position="364"/>
    </location>
</feature>
<evidence type="ECO:0000256" key="1">
    <source>
        <dbReference type="ARBA" id="ARBA00022801"/>
    </source>
</evidence>
<feature type="transmembrane region" description="Helical" evidence="3">
    <location>
        <begin position="16"/>
        <end position="36"/>
    </location>
</feature>
<dbReference type="AlphaFoldDB" id="A0A4Q7UVA1"/>
<dbReference type="InterPro" id="IPR005754">
    <property type="entry name" value="Sortase"/>
</dbReference>
<dbReference type="SUPFAM" id="SSF63817">
    <property type="entry name" value="Sortase"/>
    <property type="match status" value="1"/>
</dbReference>
<proteinExistence type="predicted"/>
<accession>A0A4Q7UVA1</accession>
<dbReference type="Pfam" id="PF04203">
    <property type="entry name" value="Sortase"/>
    <property type="match status" value="1"/>
</dbReference>
<dbReference type="InterPro" id="IPR035437">
    <property type="entry name" value="SNase_OB-fold_sf"/>
</dbReference>
<dbReference type="OrthoDB" id="525039at2"/>
<dbReference type="SUPFAM" id="SSF50199">
    <property type="entry name" value="Staphylococcal nuclease"/>
    <property type="match status" value="1"/>
</dbReference>
<keyword evidence="1" id="KW-0378">Hydrolase</keyword>
<feature type="region of interest" description="Disordered" evidence="2">
    <location>
        <begin position="355"/>
        <end position="375"/>
    </location>
</feature>
<comment type="caution">
    <text evidence="4">The sequence shown here is derived from an EMBL/GenBank/DDBJ whole genome shotgun (WGS) entry which is preliminary data.</text>
</comment>
<keyword evidence="3" id="KW-0472">Membrane</keyword>
<dbReference type="GO" id="GO:0016787">
    <property type="term" value="F:hydrolase activity"/>
    <property type="evidence" value="ECO:0007669"/>
    <property type="project" value="UniProtKB-KW"/>
</dbReference>
<dbReference type="NCBIfam" id="NF033748">
    <property type="entry name" value="class_F_sortase"/>
    <property type="match status" value="1"/>
</dbReference>
<evidence type="ECO:0000256" key="3">
    <source>
        <dbReference type="SAM" id="Phobius"/>
    </source>
</evidence>
<sequence>MTLGQGRGGGRSPRRWVPVAVLAVAGIVTLVVGLGIGSSPDDGAAATAAVEGPPAPVAEPVGTGADTAVPVSLPASPPVSLDIPSIGVKTGLDPLGLNPDSTVQVPTDFARAGWYTGAPTPGQTGPAVLLGHVDSFRGPAVFYELGKLKPADVVEVTRADGVRARFAVESVREYPKDAFPTEEVYGATDFAGLRLITCGGPFDSDARSYLNNTVVYARLLPPEPAAQPASPADVPFPDAPAALAGVTGPPTLYGRVVSVTDPSTAVVEVQRRRITVRVIGLGPTPDCARDPATAFARLMLTGEDVTLVPDPTLPADAAAPDWPAYLVLDSQQSYTDAAIRAGWAPAGEGRYRSGFQEREQEARDAGSGMWGSPCR</sequence>
<protein>
    <submittedName>
        <fullName evidence="4">Sortase family protein</fullName>
    </submittedName>
</protein>
<reference evidence="4 5" key="1">
    <citation type="submission" date="2019-02" db="EMBL/GenBank/DDBJ databases">
        <title>Sequencing the genomes of 1000 actinobacteria strains.</title>
        <authorList>
            <person name="Klenk H.-P."/>
        </authorList>
    </citation>
    <scope>NUCLEOTIDE SEQUENCE [LARGE SCALE GENOMIC DNA]</scope>
    <source>
        <strain evidence="4 5">DSM 45779</strain>
    </source>
</reference>
<evidence type="ECO:0000313" key="4">
    <source>
        <dbReference type="EMBL" id="RZT85852.1"/>
    </source>
</evidence>
<evidence type="ECO:0000256" key="2">
    <source>
        <dbReference type="SAM" id="MobiDB-lite"/>
    </source>
</evidence>
<keyword evidence="3" id="KW-0812">Transmembrane</keyword>
<evidence type="ECO:0000313" key="5">
    <source>
        <dbReference type="Proteomes" id="UP000291591"/>
    </source>
</evidence>
<organism evidence="4 5">
    <name type="scientific">Pseudonocardia sediminis</name>
    <dbReference type="NCBI Taxonomy" id="1397368"/>
    <lineage>
        <taxon>Bacteria</taxon>
        <taxon>Bacillati</taxon>
        <taxon>Actinomycetota</taxon>
        <taxon>Actinomycetes</taxon>
        <taxon>Pseudonocardiales</taxon>
        <taxon>Pseudonocardiaceae</taxon>
        <taxon>Pseudonocardia</taxon>
    </lineage>
</organism>
<name>A0A4Q7UVA1_PSEST</name>
<dbReference type="Proteomes" id="UP000291591">
    <property type="component" value="Unassembled WGS sequence"/>
</dbReference>
<dbReference type="InterPro" id="IPR042001">
    <property type="entry name" value="Sortase_F"/>
</dbReference>
<keyword evidence="3" id="KW-1133">Transmembrane helix</keyword>
<dbReference type="Gene3D" id="2.40.50.90">
    <property type="match status" value="1"/>
</dbReference>
<keyword evidence="5" id="KW-1185">Reference proteome</keyword>
<dbReference type="Gene3D" id="2.40.260.10">
    <property type="entry name" value="Sortase"/>
    <property type="match status" value="1"/>
</dbReference>
<dbReference type="CDD" id="cd05829">
    <property type="entry name" value="Sortase_F"/>
    <property type="match status" value="1"/>
</dbReference>